<comment type="caution">
    <text evidence="3">The sequence shown here is derived from an EMBL/GenBank/DDBJ whole genome shotgun (WGS) entry which is preliminary data.</text>
</comment>
<gene>
    <name evidence="3" type="ORF">ENU08_05635</name>
    <name evidence="2" type="ORF">ENU41_00445</name>
</gene>
<feature type="transmembrane region" description="Helical" evidence="1">
    <location>
        <begin position="310"/>
        <end position="331"/>
    </location>
</feature>
<feature type="transmembrane region" description="Helical" evidence="1">
    <location>
        <begin position="17"/>
        <end position="35"/>
    </location>
</feature>
<name>A0A7C4NLG8_9CREN</name>
<proteinExistence type="predicted"/>
<keyword evidence="1" id="KW-0812">Transmembrane</keyword>
<keyword evidence="1" id="KW-1133">Transmembrane helix</keyword>
<evidence type="ECO:0000313" key="3">
    <source>
        <dbReference type="EMBL" id="HGQ64709.1"/>
    </source>
</evidence>
<sequence>MGFQVAAKDTVHATLNLLRVFLLLSIIAITTYGIMQRDIMAIEGGFKVAVVLLALNAATQNIRSAIATALSIYLMLILFYSSHLYHSSMEYNVIYSVICLLIFTLYSFKKYTSNVEEAFMYFELGALYYVIASSAWVTWEEGNGWVALLIIMLLTIRVTIIPRIRMLTKFSFMGSLINLVLLPYSRINRRIGYKCAKIRNFIAVRIASWGKADNRFTSAVKDVSKSLNGLATIFKKISLSFGYNGKGFCRVTPSISEVGKHIDYYVTYKSIALMKLLSMKFKEMENAVLDKLHRFSSVIEKFQYFMEHTFILLLFLVSTFVLIAILVYILVIS</sequence>
<accession>A0A7C4NLG8</accession>
<organism evidence="3">
    <name type="scientific">Ignisphaera aggregans</name>
    <dbReference type="NCBI Taxonomy" id="334771"/>
    <lineage>
        <taxon>Archaea</taxon>
        <taxon>Thermoproteota</taxon>
        <taxon>Thermoprotei</taxon>
        <taxon>Desulfurococcales</taxon>
        <taxon>Desulfurococcaceae</taxon>
        <taxon>Ignisphaera</taxon>
    </lineage>
</organism>
<feature type="transmembrane region" description="Helical" evidence="1">
    <location>
        <begin position="145"/>
        <end position="164"/>
    </location>
</feature>
<feature type="transmembrane region" description="Helical" evidence="1">
    <location>
        <begin position="120"/>
        <end position="139"/>
    </location>
</feature>
<evidence type="ECO:0000313" key="2">
    <source>
        <dbReference type="EMBL" id="HGQ35136.1"/>
    </source>
</evidence>
<keyword evidence="1" id="KW-0472">Membrane</keyword>
<feature type="transmembrane region" description="Helical" evidence="1">
    <location>
        <begin position="65"/>
        <end position="85"/>
    </location>
</feature>
<dbReference type="EMBL" id="DTBD01000049">
    <property type="protein sequence ID" value="HGQ64709.1"/>
    <property type="molecule type" value="Genomic_DNA"/>
</dbReference>
<dbReference type="EMBL" id="DTCK01000007">
    <property type="protein sequence ID" value="HGQ35136.1"/>
    <property type="molecule type" value="Genomic_DNA"/>
</dbReference>
<evidence type="ECO:0000256" key="1">
    <source>
        <dbReference type="SAM" id="Phobius"/>
    </source>
</evidence>
<dbReference type="AlphaFoldDB" id="A0A7C4NLG8"/>
<feature type="transmembrane region" description="Helical" evidence="1">
    <location>
        <begin position="91"/>
        <end position="108"/>
    </location>
</feature>
<protein>
    <submittedName>
        <fullName evidence="3">Uncharacterized protein</fullName>
    </submittedName>
</protein>
<reference evidence="3" key="1">
    <citation type="journal article" date="2020" name="mSystems">
        <title>Genome- and Community-Level Interaction Insights into Carbon Utilization and Element Cycling Functions of Hydrothermarchaeota in Hydrothermal Sediment.</title>
        <authorList>
            <person name="Zhou Z."/>
            <person name="Liu Y."/>
            <person name="Xu W."/>
            <person name="Pan J."/>
            <person name="Luo Z.H."/>
            <person name="Li M."/>
        </authorList>
    </citation>
    <scope>NUCLEOTIDE SEQUENCE [LARGE SCALE GENOMIC DNA]</scope>
    <source>
        <strain evidence="3">SpSt-637</strain>
        <strain evidence="2">SpSt-667</strain>
    </source>
</reference>